<dbReference type="InterPro" id="IPR001810">
    <property type="entry name" value="F-box_dom"/>
</dbReference>
<dbReference type="EMBL" id="CAMGYJ010000008">
    <property type="protein sequence ID" value="CAI0458699.1"/>
    <property type="molecule type" value="Genomic_DNA"/>
</dbReference>
<dbReference type="PANTHER" id="PTHR31639">
    <property type="entry name" value="F-BOX PROTEIN-LIKE"/>
    <property type="match status" value="1"/>
</dbReference>
<name>A0AAV0NJ46_9ROSI</name>
<organism evidence="2 3">
    <name type="scientific">Linum tenue</name>
    <dbReference type="NCBI Taxonomy" id="586396"/>
    <lineage>
        <taxon>Eukaryota</taxon>
        <taxon>Viridiplantae</taxon>
        <taxon>Streptophyta</taxon>
        <taxon>Embryophyta</taxon>
        <taxon>Tracheophyta</taxon>
        <taxon>Spermatophyta</taxon>
        <taxon>Magnoliopsida</taxon>
        <taxon>eudicotyledons</taxon>
        <taxon>Gunneridae</taxon>
        <taxon>Pentapetalae</taxon>
        <taxon>rosids</taxon>
        <taxon>fabids</taxon>
        <taxon>Malpighiales</taxon>
        <taxon>Linaceae</taxon>
        <taxon>Linum</taxon>
    </lineage>
</organism>
<accession>A0AAV0NJ46</accession>
<feature type="non-terminal residue" evidence="2">
    <location>
        <position position="1"/>
    </location>
</feature>
<proteinExistence type="predicted"/>
<dbReference type="SUPFAM" id="SSF52058">
    <property type="entry name" value="L domain-like"/>
    <property type="match status" value="1"/>
</dbReference>
<dbReference type="InterPro" id="IPR036047">
    <property type="entry name" value="F-box-like_dom_sf"/>
</dbReference>
<dbReference type="Pfam" id="PF00646">
    <property type="entry name" value="F-box"/>
    <property type="match status" value="1"/>
</dbReference>
<dbReference type="Gene3D" id="3.80.10.10">
    <property type="entry name" value="Ribonuclease Inhibitor"/>
    <property type="match status" value="1"/>
</dbReference>
<dbReference type="SUPFAM" id="SSF81383">
    <property type="entry name" value="F-box domain"/>
    <property type="match status" value="1"/>
</dbReference>
<keyword evidence="3" id="KW-1185">Reference proteome</keyword>
<evidence type="ECO:0000313" key="3">
    <source>
        <dbReference type="Proteomes" id="UP001154282"/>
    </source>
</evidence>
<gene>
    <name evidence="2" type="ORF">LITE_LOCUS33667</name>
</gene>
<dbReference type="AlphaFoldDB" id="A0AAV0NJ46"/>
<evidence type="ECO:0000313" key="2">
    <source>
        <dbReference type="EMBL" id="CAI0458699.1"/>
    </source>
</evidence>
<dbReference type="Gene3D" id="1.20.1280.50">
    <property type="match status" value="1"/>
</dbReference>
<comment type="caution">
    <text evidence="2">The sequence shown here is derived from an EMBL/GenBank/DDBJ whole genome shotgun (WGS) entry which is preliminary data.</text>
</comment>
<reference evidence="2" key="1">
    <citation type="submission" date="2022-08" db="EMBL/GenBank/DDBJ databases">
        <authorList>
            <person name="Gutierrez-Valencia J."/>
        </authorList>
    </citation>
    <scope>NUCLEOTIDE SEQUENCE</scope>
</reference>
<protein>
    <recommendedName>
        <fullName evidence="1">F-box domain-containing protein</fullName>
    </recommendedName>
</protein>
<dbReference type="PROSITE" id="PS50181">
    <property type="entry name" value="FBOX"/>
    <property type="match status" value="1"/>
</dbReference>
<dbReference type="Proteomes" id="UP001154282">
    <property type="component" value="Unassembled WGS sequence"/>
</dbReference>
<feature type="domain" description="F-box" evidence="1">
    <location>
        <begin position="1"/>
        <end position="62"/>
    </location>
</feature>
<dbReference type="PANTHER" id="PTHR31639:SF315">
    <property type="entry name" value="LEUCINE-RICH REPEAT DOMAIN SUPERFAMILY, F-BOX-LIKE DOMAIN SUPERFAMILY"/>
    <property type="match status" value="1"/>
</dbReference>
<dbReference type="InterPro" id="IPR032675">
    <property type="entry name" value="LRR_dom_sf"/>
</dbReference>
<dbReference type="InterPro" id="IPR053781">
    <property type="entry name" value="F-box_AtFBL13-like"/>
</dbReference>
<evidence type="ECO:0000259" key="1">
    <source>
        <dbReference type="PROSITE" id="PS50181"/>
    </source>
</evidence>
<sequence>AYSISNLPVEVVQLILNFLPIKDAARTSVLSRDWRHHWRSIPRLVFDGDFASLRSRESWSRSDLRQLMTSIYQALQMAAVLPEFFESFLPKCPLLEELKILNCLNTEEIELVAPCLKTFLIFGYIGSLHFKRTPLLSVVSILVDDEADENDMEVVFANLPALQQLYLSFEFLEELCIGGPVPRRLPTLLHCLEDLALRSCAFIDYYNGSFGDSVLFCLIRSSPNLKTLTMQVG</sequence>
<dbReference type="CDD" id="cd22160">
    <property type="entry name" value="F-box_AtFBL13-like"/>
    <property type="match status" value="1"/>
</dbReference>